<dbReference type="PROSITE" id="PS00893">
    <property type="entry name" value="NUDIX_BOX"/>
    <property type="match status" value="1"/>
</dbReference>
<dbReference type="OrthoDB" id="161692at2"/>
<keyword evidence="2 3" id="KW-0378">Hydrolase</keyword>
<evidence type="ECO:0000313" key="6">
    <source>
        <dbReference type="Proteomes" id="UP000287352"/>
    </source>
</evidence>
<evidence type="ECO:0000256" key="2">
    <source>
        <dbReference type="ARBA" id="ARBA00022801"/>
    </source>
</evidence>
<dbReference type="Proteomes" id="UP000287352">
    <property type="component" value="Unassembled WGS sequence"/>
</dbReference>
<comment type="similarity">
    <text evidence="3">Belongs to the Nudix hydrolase family.</text>
</comment>
<sequence length="144" mass="16580">MSTRQPHRRLATILVFNQHHELLMQHRDDKAPVAPNKWCIPGGSLEGDESPEEGARRELWEESGLEFAHPITLVWQGLLPSESTPGRHSEWHVYSTTTVAQQEDVILGEGQAMIFLPLEKVHSLDLTESTRFMLKFWQEQQTQK</sequence>
<dbReference type="PROSITE" id="PS51462">
    <property type="entry name" value="NUDIX"/>
    <property type="match status" value="1"/>
</dbReference>
<evidence type="ECO:0000313" key="5">
    <source>
        <dbReference type="EMBL" id="GCE11185.1"/>
    </source>
</evidence>
<proteinExistence type="inferred from homology"/>
<dbReference type="InterPro" id="IPR020084">
    <property type="entry name" value="NUDIX_hydrolase_CS"/>
</dbReference>
<dbReference type="InterPro" id="IPR000086">
    <property type="entry name" value="NUDIX_hydrolase_dom"/>
</dbReference>
<comment type="cofactor">
    <cofactor evidence="1">
        <name>Mg(2+)</name>
        <dbReference type="ChEBI" id="CHEBI:18420"/>
    </cofactor>
</comment>
<dbReference type="PANTHER" id="PTHR43046">
    <property type="entry name" value="GDP-MANNOSE MANNOSYL HYDROLASE"/>
    <property type="match status" value="1"/>
</dbReference>
<dbReference type="Pfam" id="PF00293">
    <property type="entry name" value="NUDIX"/>
    <property type="match status" value="1"/>
</dbReference>
<dbReference type="InterPro" id="IPR015797">
    <property type="entry name" value="NUDIX_hydrolase-like_dom_sf"/>
</dbReference>
<accession>A0A401ZWB1</accession>
<dbReference type="AlphaFoldDB" id="A0A401ZWB1"/>
<evidence type="ECO:0000256" key="3">
    <source>
        <dbReference type="RuleBase" id="RU003476"/>
    </source>
</evidence>
<reference evidence="6" key="1">
    <citation type="submission" date="2018-12" db="EMBL/GenBank/DDBJ databases">
        <title>Tengunoibacter tsumagoiensis gen. nov., sp. nov., Dictyobacter kobayashii sp. nov., D. alpinus sp. nov., and D. joshuensis sp. nov. and description of Dictyobacteraceae fam. nov. within the order Ktedonobacterales isolated from Tengu-no-mugimeshi.</title>
        <authorList>
            <person name="Wang C.M."/>
            <person name="Zheng Y."/>
            <person name="Sakai Y."/>
            <person name="Toyoda A."/>
            <person name="Minakuchi Y."/>
            <person name="Abe K."/>
            <person name="Yokota A."/>
            <person name="Yabe S."/>
        </authorList>
    </citation>
    <scope>NUCLEOTIDE SEQUENCE [LARGE SCALE GENOMIC DNA]</scope>
    <source>
        <strain evidence="6">Uno3</strain>
    </source>
</reference>
<gene>
    <name evidence="5" type="ORF">KTT_10440</name>
</gene>
<name>A0A401ZWB1_9CHLR</name>
<dbReference type="SUPFAM" id="SSF55811">
    <property type="entry name" value="Nudix"/>
    <property type="match status" value="1"/>
</dbReference>
<organism evidence="5 6">
    <name type="scientific">Tengunoibacter tsumagoiensis</name>
    <dbReference type="NCBI Taxonomy" id="2014871"/>
    <lineage>
        <taxon>Bacteria</taxon>
        <taxon>Bacillati</taxon>
        <taxon>Chloroflexota</taxon>
        <taxon>Ktedonobacteria</taxon>
        <taxon>Ktedonobacterales</taxon>
        <taxon>Dictyobacteraceae</taxon>
        <taxon>Tengunoibacter</taxon>
    </lineage>
</organism>
<dbReference type="InterPro" id="IPR020476">
    <property type="entry name" value="Nudix_hydrolase"/>
</dbReference>
<feature type="domain" description="Nudix hydrolase" evidence="4">
    <location>
        <begin position="6"/>
        <end position="140"/>
    </location>
</feature>
<protein>
    <recommendedName>
        <fullName evidence="4">Nudix hydrolase domain-containing protein</fullName>
    </recommendedName>
</protein>
<dbReference type="Gene3D" id="3.90.79.10">
    <property type="entry name" value="Nucleoside Triphosphate Pyrophosphohydrolase"/>
    <property type="match status" value="1"/>
</dbReference>
<dbReference type="EMBL" id="BIFR01000001">
    <property type="protein sequence ID" value="GCE11185.1"/>
    <property type="molecule type" value="Genomic_DNA"/>
</dbReference>
<comment type="caution">
    <text evidence="5">The sequence shown here is derived from an EMBL/GenBank/DDBJ whole genome shotgun (WGS) entry which is preliminary data.</text>
</comment>
<dbReference type="GO" id="GO:0016787">
    <property type="term" value="F:hydrolase activity"/>
    <property type="evidence" value="ECO:0007669"/>
    <property type="project" value="UniProtKB-KW"/>
</dbReference>
<keyword evidence="6" id="KW-1185">Reference proteome</keyword>
<evidence type="ECO:0000259" key="4">
    <source>
        <dbReference type="PROSITE" id="PS51462"/>
    </source>
</evidence>
<evidence type="ECO:0000256" key="1">
    <source>
        <dbReference type="ARBA" id="ARBA00001946"/>
    </source>
</evidence>
<dbReference type="PANTHER" id="PTHR43046:SF14">
    <property type="entry name" value="MUTT_NUDIX FAMILY PROTEIN"/>
    <property type="match status" value="1"/>
</dbReference>
<dbReference type="PRINTS" id="PR00502">
    <property type="entry name" value="NUDIXFAMILY"/>
</dbReference>
<dbReference type="RefSeq" id="WP_126578879.1">
    <property type="nucleotide sequence ID" value="NZ_BIFR01000001.1"/>
</dbReference>